<keyword evidence="2" id="KW-1185">Reference proteome</keyword>
<dbReference type="Proteomes" id="UP000433181">
    <property type="component" value="Unassembled WGS sequence"/>
</dbReference>
<dbReference type="AlphaFoldDB" id="A0A6I2ULD1"/>
<gene>
    <name evidence="1" type="ORF">FYJ84_11250</name>
</gene>
<reference evidence="1 2" key="1">
    <citation type="submission" date="2019-08" db="EMBL/GenBank/DDBJ databases">
        <title>In-depth cultivation of the pig gut microbiome towards novel bacterial diversity and tailored functional studies.</title>
        <authorList>
            <person name="Wylensek D."/>
            <person name="Hitch T.C.A."/>
            <person name="Clavel T."/>
        </authorList>
    </citation>
    <scope>NUCLEOTIDE SEQUENCE [LARGE SCALE GENOMIC DNA]</scope>
    <source>
        <strain evidence="1 2">WCA-693-APC-5D-A</strain>
    </source>
</reference>
<dbReference type="RefSeq" id="WP_154407726.1">
    <property type="nucleotide sequence ID" value="NZ_JAQXJM010000129.1"/>
</dbReference>
<evidence type="ECO:0000313" key="2">
    <source>
        <dbReference type="Proteomes" id="UP000433181"/>
    </source>
</evidence>
<name>A0A6I2ULD1_9FIRM</name>
<evidence type="ECO:0000313" key="1">
    <source>
        <dbReference type="EMBL" id="MSU09556.1"/>
    </source>
</evidence>
<dbReference type="GeneID" id="96779504"/>
<proteinExistence type="predicted"/>
<accession>A0A6I2ULD1</accession>
<comment type="caution">
    <text evidence="1">The sequence shown here is derived from an EMBL/GenBank/DDBJ whole genome shotgun (WGS) entry which is preliminary data.</text>
</comment>
<protein>
    <submittedName>
        <fullName evidence="1">Uncharacterized protein</fullName>
    </submittedName>
</protein>
<organism evidence="1 2">
    <name type="scientific">Anaerovibrio slackiae</name>
    <dbReference type="NCBI Taxonomy" id="2652309"/>
    <lineage>
        <taxon>Bacteria</taxon>
        <taxon>Bacillati</taxon>
        <taxon>Bacillota</taxon>
        <taxon>Negativicutes</taxon>
        <taxon>Selenomonadales</taxon>
        <taxon>Selenomonadaceae</taxon>
        <taxon>Anaerovibrio</taxon>
    </lineage>
</organism>
<dbReference type="EMBL" id="VUNR01000026">
    <property type="protein sequence ID" value="MSU09556.1"/>
    <property type="molecule type" value="Genomic_DNA"/>
</dbReference>
<sequence length="94" mass="10955">MNNENENESKKENDEVIECRPSNNELILQCATDIIFKAGFTPESLLAMNSMQKNMFIDVYLLDILTSDEKTYEEIEGAYHIIDFMIPPEKKEFE</sequence>